<dbReference type="PANTHER" id="PTHR36933">
    <property type="entry name" value="SLL0788 PROTEIN"/>
    <property type="match status" value="1"/>
</dbReference>
<dbReference type="InterPro" id="IPR005183">
    <property type="entry name" value="DUF305_CopM-like"/>
</dbReference>
<dbReference type="EMBL" id="CP017758">
    <property type="protein sequence ID" value="AQV97766.1"/>
    <property type="molecule type" value="Genomic_DNA"/>
</dbReference>
<feature type="signal peptide" evidence="1">
    <location>
        <begin position="1"/>
        <end position="31"/>
    </location>
</feature>
<evidence type="ECO:0000256" key="1">
    <source>
        <dbReference type="SAM" id="SignalP"/>
    </source>
</evidence>
<dbReference type="KEGG" id="cuh:BJN34_28270"/>
<evidence type="ECO:0000313" key="4">
    <source>
        <dbReference type="Proteomes" id="UP000189627"/>
    </source>
</evidence>
<dbReference type="Gene3D" id="1.20.1260.10">
    <property type="match status" value="1"/>
</dbReference>
<proteinExistence type="predicted"/>
<name>A0A1U9UYH4_CUPNE</name>
<evidence type="ECO:0000313" key="3">
    <source>
        <dbReference type="EMBL" id="AQV97766.1"/>
    </source>
</evidence>
<feature type="chain" id="PRO_5010730142" evidence="1">
    <location>
        <begin position="32"/>
        <end position="148"/>
    </location>
</feature>
<sequence length="148" mass="16259">MNWRTSRNSVGTVARLVPALFLCAASFTAPAQDAHQHPGNARTEAPPRFVASTAKPFAGLMDDAMAVMHHGMTQAPMNGVPDHDFVTMMIPHHQGAIDMAKALLLYGKDPELRNLAQGIITEQQNEIRVMQAWLQRHQAQPSDATNPR</sequence>
<reference evidence="4" key="1">
    <citation type="submission" date="2017-02" db="EMBL/GenBank/DDBJ databases">
        <title>Complete genome sequence of Cupriavidus necator strain NH9, a 3-chlorobenzoate degrader.</title>
        <authorList>
            <person name="Moriuchi R."/>
            <person name="Dohra H."/>
            <person name="Ogawa N."/>
        </authorList>
    </citation>
    <scope>NUCLEOTIDE SEQUENCE [LARGE SCALE GENOMIC DNA]</scope>
    <source>
        <strain evidence="4">NH9</strain>
    </source>
</reference>
<gene>
    <name evidence="3" type="ORF">BJN34_28270</name>
</gene>
<feature type="domain" description="DUF305" evidence="2">
    <location>
        <begin position="82"/>
        <end position="144"/>
    </location>
</feature>
<dbReference type="RefSeq" id="WP_078200104.1">
    <property type="nucleotide sequence ID" value="NZ_CP017758.1"/>
</dbReference>
<dbReference type="OrthoDB" id="8603558at2"/>
<organism evidence="3 4">
    <name type="scientific">Cupriavidus necator</name>
    <name type="common">Alcaligenes eutrophus</name>
    <name type="synonym">Ralstonia eutropha</name>
    <dbReference type="NCBI Taxonomy" id="106590"/>
    <lineage>
        <taxon>Bacteria</taxon>
        <taxon>Pseudomonadati</taxon>
        <taxon>Pseudomonadota</taxon>
        <taxon>Betaproteobacteria</taxon>
        <taxon>Burkholderiales</taxon>
        <taxon>Burkholderiaceae</taxon>
        <taxon>Cupriavidus</taxon>
    </lineage>
</organism>
<dbReference type="Proteomes" id="UP000189627">
    <property type="component" value="Chromosome 2"/>
</dbReference>
<dbReference type="AlphaFoldDB" id="A0A1U9UYH4"/>
<evidence type="ECO:0000259" key="2">
    <source>
        <dbReference type="Pfam" id="PF03713"/>
    </source>
</evidence>
<accession>A0A1U9UYH4</accession>
<dbReference type="InterPro" id="IPR012347">
    <property type="entry name" value="Ferritin-like"/>
</dbReference>
<keyword evidence="1" id="KW-0732">Signal</keyword>
<protein>
    <submittedName>
        <fullName evidence="3">DUF305 domain-containing protein</fullName>
    </submittedName>
</protein>
<dbReference type="Pfam" id="PF03713">
    <property type="entry name" value="DUF305"/>
    <property type="match status" value="1"/>
</dbReference>
<dbReference type="PANTHER" id="PTHR36933:SF1">
    <property type="entry name" value="SLL0788 PROTEIN"/>
    <property type="match status" value="1"/>
</dbReference>